<dbReference type="Proteomes" id="UP000468668">
    <property type="component" value="Unassembled WGS sequence"/>
</dbReference>
<dbReference type="OrthoDB" id="3192260at2"/>
<dbReference type="AlphaFoldDB" id="A0A6N6NIW0"/>
<feature type="non-terminal residue" evidence="1">
    <location>
        <position position="241"/>
    </location>
</feature>
<organism evidence="1 2">
    <name type="scientific">Ellagibacter isourolithinifaciens</name>
    <dbReference type="NCBI Taxonomy" id="2137581"/>
    <lineage>
        <taxon>Bacteria</taxon>
        <taxon>Bacillati</taxon>
        <taxon>Actinomycetota</taxon>
        <taxon>Coriobacteriia</taxon>
        <taxon>Eggerthellales</taxon>
        <taxon>Eggerthellaceae</taxon>
        <taxon>Ellagibacter</taxon>
    </lineage>
</organism>
<evidence type="ECO:0000313" key="2">
    <source>
        <dbReference type="Proteomes" id="UP000468668"/>
    </source>
</evidence>
<accession>A0A6N6NIW0</accession>
<dbReference type="EMBL" id="WAJR01000042">
    <property type="protein sequence ID" value="KAB1635967.1"/>
    <property type="molecule type" value="Genomic_DNA"/>
</dbReference>
<dbReference type="RefSeq" id="WP_158050440.1">
    <property type="nucleotide sequence ID" value="NZ_WAJR01000042.1"/>
</dbReference>
<proteinExistence type="predicted"/>
<evidence type="ECO:0000313" key="1">
    <source>
        <dbReference type="EMBL" id="KAB1635967.1"/>
    </source>
</evidence>
<reference evidence="1 2" key="1">
    <citation type="submission" date="2019-09" db="EMBL/GenBank/DDBJ databases">
        <title>Whole genome shotgun sequencing (WGS) of Ellagibacter isourolithinifaciens DSM 104140(T) and Adlercreutzia muris DSM 29508(T).</title>
        <authorList>
            <person name="Stoll D.A."/>
            <person name="Danylec N."/>
            <person name="Huch M."/>
        </authorList>
    </citation>
    <scope>NUCLEOTIDE SEQUENCE [LARGE SCALE GENOMIC DNA]</scope>
    <source>
        <strain evidence="1 2">DSM 104140</strain>
    </source>
</reference>
<dbReference type="InterPro" id="IPR010146">
    <property type="entry name" value="CRISPR-assoc_prot_Csn2-typ"/>
</dbReference>
<dbReference type="CDD" id="cd09644">
    <property type="entry name" value="Csn2"/>
    <property type="match status" value="1"/>
</dbReference>
<protein>
    <submittedName>
        <fullName evidence="1">Type II-A CRISPR-associated protein Csn2</fullName>
    </submittedName>
</protein>
<dbReference type="InterPro" id="IPR038600">
    <property type="entry name" value="Csn2_sf"/>
</dbReference>
<dbReference type="Pfam" id="PF09711">
    <property type="entry name" value="Cas_Csn2"/>
    <property type="match status" value="1"/>
</dbReference>
<name>A0A6N6NIW0_9ACTN</name>
<dbReference type="NCBIfam" id="TIGR01866">
    <property type="entry name" value="cas_Csn2"/>
    <property type="match status" value="1"/>
</dbReference>
<sequence length="241" mass="27009">MKLVLSGLENSVEISPGIVTTLQVENGALFARVAQSLVSLEGRMAQEPFTLWEGDAEVKPSSALLVAPNVFDLPWDDRALMGEILKRIEREFLEDEDLRRAIEAMDSSLSEKLLGLGFGMNSDYGFGLEWDLKRYLKFRGFGVWRRADESLLDNLLNFISLALDAGCKKTIVFVNVKTFLTNNEVKVLFDHVFYSKMKVLASSLLRYRQSAKDGTANRLITVLASRSPRPSYASRSTRACS</sequence>
<gene>
    <name evidence="1" type="primary">csn2</name>
    <name evidence="1" type="ORF">F8C90_10360</name>
</gene>
<dbReference type="GeneID" id="98658810"/>
<comment type="caution">
    <text evidence="1">The sequence shown here is derived from an EMBL/GenBank/DDBJ whole genome shotgun (WGS) entry which is preliminary data.</text>
</comment>
<keyword evidence="2" id="KW-1185">Reference proteome</keyword>
<dbReference type="Gene3D" id="3.40.50.11940">
    <property type="match status" value="2"/>
</dbReference>